<evidence type="ECO:0000256" key="4">
    <source>
        <dbReference type="ARBA" id="ARBA00022989"/>
    </source>
</evidence>
<gene>
    <name evidence="8" type="ORF">EL17_22700</name>
</gene>
<feature type="transmembrane region" description="Helical" evidence="7">
    <location>
        <begin position="222"/>
        <end position="246"/>
    </location>
</feature>
<evidence type="ECO:0000256" key="7">
    <source>
        <dbReference type="SAM" id="Phobius"/>
    </source>
</evidence>
<dbReference type="PANTHER" id="PTHR23515">
    <property type="entry name" value="HIGH-AFFINITY NITRATE TRANSPORTER 2.3"/>
    <property type="match status" value="1"/>
</dbReference>
<dbReference type="EMBL" id="JMIH01000004">
    <property type="protein sequence ID" value="KEO75834.1"/>
    <property type="molecule type" value="Genomic_DNA"/>
</dbReference>
<dbReference type="STRING" id="1048983.EL17_22700"/>
<comment type="similarity">
    <text evidence="2">Belongs to the major facilitator superfamily. Nitrate/nitrite porter (TC 2.A.1.8) family.</text>
</comment>
<feature type="compositionally biased region" description="Basic and acidic residues" evidence="6">
    <location>
        <begin position="8"/>
        <end position="20"/>
    </location>
</feature>
<evidence type="ECO:0000256" key="6">
    <source>
        <dbReference type="SAM" id="MobiDB-lite"/>
    </source>
</evidence>
<evidence type="ECO:0000256" key="2">
    <source>
        <dbReference type="ARBA" id="ARBA00008432"/>
    </source>
</evidence>
<dbReference type="InterPro" id="IPR044772">
    <property type="entry name" value="NO3_transporter"/>
</dbReference>
<feature type="transmembrane region" description="Helical" evidence="7">
    <location>
        <begin position="137"/>
        <end position="158"/>
    </location>
</feature>
<dbReference type="eggNOG" id="COG2223">
    <property type="taxonomic scope" value="Bacteria"/>
</dbReference>
<feature type="transmembrane region" description="Helical" evidence="7">
    <location>
        <begin position="308"/>
        <end position="326"/>
    </location>
</feature>
<dbReference type="OrthoDB" id="9773404at2"/>
<feature type="transmembrane region" description="Helical" evidence="7">
    <location>
        <begin position="333"/>
        <end position="352"/>
    </location>
</feature>
<evidence type="ECO:0000256" key="1">
    <source>
        <dbReference type="ARBA" id="ARBA00004141"/>
    </source>
</evidence>
<feature type="region of interest" description="Disordered" evidence="6">
    <location>
        <begin position="1"/>
        <end position="20"/>
    </location>
</feature>
<proteinExistence type="inferred from homology"/>
<dbReference type="Proteomes" id="UP000027821">
    <property type="component" value="Unassembled WGS sequence"/>
</dbReference>
<comment type="caution">
    <text evidence="8">The sequence shown here is derived from an EMBL/GenBank/DDBJ whole genome shotgun (WGS) entry which is preliminary data.</text>
</comment>
<reference evidence="8 9" key="1">
    <citation type="submission" date="2014-04" db="EMBL/GenBank/DDBJ databases">
        <title>Characterization and application of a salt tolerant electro-active bacterium.</title>
        <authorList>
            <person name="Yang L."/>
            <person name="Wei S."/>
            <person name="Tay Q.X.M."/>
        </authorList>
    </citation>
    <scope>NUCLEOTIDE SEQUENCE [LARGE SCALE GENOMIC DNA]</scope>
    <source>
        <strain evidence="8 9">LY1</strain>
    </source>
</reference>
<sequence>MSGFKQSTIEKKPNAGEQDTWLKEWNPEDEKFWESKGKAIAWRTLIITTITLTLSFATWFMMSAIVTRLNGIGFSFTSNQLFWLAALPGLAAGTLRIVHTFLIPIYGTRHTITVSTIIKLIPVIGIGLAVMNPGTPFWVFVVLALTAGFGGGDFSSYMPSTNLFFPARLKGAALGIQAGIGNFGVSLAQFMTPVMLGVAIYGAPQFFAKVNLDTGEMIEQTIFLQSASFWYAPLLIIMAVVCWYFLRSVPVKASFKEQLDIFGEKHTWYCTITYFMTFGTFAGLSAAFPMMIHTIYGKFENAPDALAFAFYGPLIGSASRVLFGFIADKVGGAVLTTITGIGLFCGIVMIIAFDLVNPTGLEQFPLFIGVMLSLFFFTGIGNASTFRQFPIIFKHNPRQAAGVIGWTAAIAAYGPFIFSMAIGAFIGATGHATGFFWILGAFIILATWINWYFYNRKGAERPS</sequence>
<feature type="transmembrane region" description="Helical" evidence="7">
    <location>
        <begin position="267"/>
        <end position="288"/>
    </location>
</feature>
<dbReference type="SUPFAM" id="SSF103473">
    <property type="entry name" value="MFS general substrate transporter"/>
    <property type="match status" value="1"/>
</dbReference>
<comment type="subcellular location">
    <subcellularLocation>
        <location evidence="1">Membrane</location>
        <topology evidence="1">Multi-pass membrane protein</topology>
    </subcellularLocation>
</comment>
<feature type="transmembrane region" description="Helical" evidence="7">
    <location>
        <begin position="179"/>
        <end position="202"/>
    </location>
</feature>
<evidence type="ECO:0000313" key="8">
    <source>
        <dbReference type="EMBL" id="KEO75834.1"/>
    </source>
</evidence>
<feature type="transmembrane region" description="Helical" evidence="7">
    <location>
        <begin position="111"/>
        <end position="131"/>
    </location>
</feature>
<protein>
    <submittedName>
        <fullName evidence="8">MFS transporter</fullName>
    </submittedName>
</protein>
<organism evidence="8 9">
    <name type="scientific">Anditalea andensis</name>
    <dbReference type="NCBI Taxonomy" id="1048983"/>
    <lineage>
        <taxon>Bacteria</taxon>
        <taxon>Pseudomonadati</taxon>
        <taxon>Bacteroidota</taxon>
        <taxon>Cytophagia</taxon>
        <taxon>Cytophagales</taxon>
        <taxon>Cytophagaceae</taxon>
        <taxon>Anditalea</taxon>
    </lineage>
</organism>
<keyword evidence="3 7" id="KW-0812">Transmembrane</keyword>
<dbReference type="InterPro" id="IPR011701">
    <property type="entry name" value="MFS"/>
</dbReference>
<feature type="transmembrane region" description="Helical" evidence="7">
    <location>
        <begin position="434"/>
        <end position="454"/>
    </location>
</feature>
<feature type="transmembrane region" description="Helical" evidence="7">
    <location>
        <begin position="364"/>
        <end position="383"/>
    </location>
</feature>
<dbReference type="RefSeq" id="WP_051719690.1">
    <property type="nucleotide sequence ID" value="NZ_JMIH01000004.1"/>
</dbReference>
<dbReference type="Pfam" id="PF07690">
    <property type="entry name" value="MFS_1"/>
    <property type="match status" value="1"/>
</dbReference>
<feature type="transmembrane region" description="Helical" evidence="7">
    <location>
        <begin position="40"/>
        <end position="61"/>
    </location>
</feature>
<keyword evidence="4 7" id="KW-1133">Transmembrane helix</keyword>
<keyword evidence="9" id="KW-1185">Reference proteome</keyword>
<evidence type="ECO:0000313" key="9">
    <source>
        <dbReference type="Proteomes" id="UP000027821"/>
    </source>
</evidence>
<dbReference type="GO" id="GO:0015112">
    <property type="term" value="F:nitrate transmembrane transporter activity"/>
    <property type="evidence" value="ECO:0007669"/>
    <property type="project" value="InterPro"/>
</dbReference>
<accession>A0A074L3S1</accession>
<dbReference type="AlphaFoldDB" id="A0A074L3S1"/>
<dbReference type="GO" id="GO:0016020">
    <property type="term" value="C:membrane"/>
    <property type="evidence" value="ECO:0007669"/>
    <property type="project" value="UniProtKB-SubCell"/>
</dbReference>
<dbReference type="InterPro" id="IPR036259">
    <property type="entry name" value="MFS_trans_sf"/>
</dbReference>
<dbReference type="Gene3D" id="1.20.1250.20">
    <property type="entry name" value="MFS general substrate transporter like domains"/>
    <property type="match status" value="1"/>
</dbReference>
<feature type="transmembrane region" description="Helical" evidence="7">
    <location>
        <begin position="403"/>
        <end position="428"/>
    </location>
</feature>
<evidence type="ECO:0000256" key="5">
    <source>
        <dbReference type="ARBA" id="ARBA00023136"/>
    </source>
</evidence>
<name>A0A074L3S1_9BACT</name>
<evidence type="ECO:0000256" key="3">
    <source>
        <dbReference type="ARBA" id="ARBA00022692"/>
    </source>
</evidence>
<feature type="transmembrane region" description="Helical" evidence="7">
    <location>
        <begin position="81"/>
        <end position="99"/>
    </location>
</feature>
<keyword evidence="5 7" id="KW-0472">Membrane</keyword>